<evidence type="ECO:0000256" key="1">
    <source>
        <dbReference type="ARBA" id="ARBA00022527"/>
    </source>
</evidence>
<reference evidence="5" key="1">
    <citation type="journal article" date="2019" name="Int. J. Syst. Evol. Microbiol.">
        <title>The Global Catalogue of Microorganisms (GCM) 10K type strain sequencing project: providing services to taxonomists for standard genome sequencing and annotation.</title>
        <authorList>
            <consortium name="The Broad Institute Genomics Platform"/>
            <consortium name="The Broad Institute Genome Sequencing Center for Infectious Disease"/>
            <person name="Wu L."/>
            <person name="Ma J."/>
        </authorList>
    </citation>
    <scope>NUCLEOTIDE SEQUENCE [LARGE SCALE GENOMIC DNA]</scope>
    <source>
        <strain evidence="5">JCM 18303</strain>
    </source>
</reference>
<proteinExistence type="predicted"/>
<dbReference type="InterPro" id="IPR036890">
    <property type="entry name" value="HATPase_C_sf"/>
</dbReference>
<sequence length="150" mass="16779">MAAQFTRVMRAQPETPSTLRRAFREWLRALRWPAEEADDLILALNEAAANVVEHAYTQLHRKRYRLVRVSAECVPSPLGPRIRIEVADAGQWRPPPADPGYRGRGLRLMRACTDSLAIDTTASGTRVTMTSRPAPLPHPVSAHQLYAQST</sequence>
<feature type="domain" description="Histidine kinase/HSP90-like ATPase" evidence="3">
    <location>
        <begin position="10"/>
        <end position="130"/>
    </location>
</feature>
<dbReference type="Pfam" id="PF13581">
    <property type="entry name" value="HATPase_c_2"/>
    <property type="match status" value="1"/>
</dbReference>
<evidence type="ECO:0000313" key="5">
    <source>
        <dbReference type="Proteomes" id="UP001428817"/>
    </source>
</evidence>
<keyword evidence="1" id="KW-0723">Serine/threonine-protein kinase</keyword>
<dbReference type="RefSeq" id="WP_185065233.1">
    <property type="nucleotide sequence ID" value="NZ_BAABJP010000051.1"/>
</dbReference>
<dbReference type="SUPFAM" id="SSF55874">
    <property type="entry name" value="ATPase domain of HSP90 chaperone/DNA topoisomerase II/histidine kinase"/>
    <property type="match status" value="1"/>
</dbReference>
<dbReference type="Proteomes" id="UP001428817">
    <property type="component" value="Unassembled WGS sequence"/>
</dbReference>
<evidence type="ECO:0000259" key="3">
    <source>
        <dbReference type="Pfam" id="PF13581"/>
    </source>
</evidence>
<evidence type="ECO:0000256" key="2">
    <source>
        <dbReference type="SAM" id="MobiDB-lite"/>
    </source>
</evidence>
<organism evidence="4 5">
    <name type="scientific">Pseudonocardia eucalypti</name>
    <dbReference type="NCBI Taxonomy" id="648755"/>
    <lineage>
        <taxon>Bacteria</taxon>
        <taxon>Bacillati</taxon>
        <taxon>Actinomycetota</taxon>
        <taxon>Actinomycetes</taxon>
        <taxon>Pseudonocardiales</taxon>
        <taxon>Pseudonocardiaceae</taxon>
        <taxon>Pseudonocardia</taxon>
    </lineage>
</organism>
<evidence type="ECO:0000313" key="4">
    <source>
        <dbReference type="EMBL" id="GAA5172616.1"/>
    </source>
</evidence>
<dbReference type="Gene3D" id="3.30.565.10">
    <property type="entry name" value="Histidine kinase-like ATPase, C-terminal domain"/>
    <property type="match status" value="1"/>
</dbReference>
<dbReference type="PANTHER" id="PTHR35526">
    <property type="entry name" value="ANTI-SIGMA-F FACTOR RSBW-RELATED"/>
    <property type="match status" value="1"/>
</dbReference>
<accession>A0ABP9R7Q4</accession>
<keyword evidence="1" id="KW-0418">Kinase</keyword>
<keyword evidence="1" id="KW-0808">Transferase</keyword>
<protein>
    <recommendedName>
        <fullName evidence="3">Histidine kinase/HSP90-like ATPase domain-containing protein</fullName>
    </recommendedName>
</protein>
<dbReference type="InterPro" id="IPR050267">
    <property type="entry name" value="Anti-sigma-factor_SerPK"/>
</dbReference>
<feature type="region of interest" description="Disordered" evidence="2">
    <location>
        <begin position="131"/>
        <end position="150"/>
    </location>
</feature>
<dbReference type="CDD" id="cd16936">
    <property type="entry name" value="HATPase_RsbW-like"/>
    <property type="match status" value="1"/>
</dbReference>
<gene>
    <name evidence="4" type="ORF">GCM10023321_72750</name>
</gene>
<keyword evidence="5" id="KW-1185">Reference proteome</keyword>
<dbReference type="EMBL" id="BAABJP010000051">
    <property type="protein sequence ID" value="GAA5172616.1"/>
    <property type="molecule type" value="Genomic_DNA"/>
</dbReference>
<comment type="caution">
    <text evidence="4">The sequence shown here is derived from an EMBL/GenBank/DDBJ whole genome shotgun (WGS) entry which is preliminary data.</text>
</comment>
<name>A0ABP9R7Q4_9PSEU</name>
<dbReference type="InterPro" id="IPR003594">
    <property type="entry name" value="HATPase_dom"/>
</dbReference>
<dbReference type="PANTHER" id="PTHR35526:SF3">
    <property type="entry name" value="ANTI-SIGMA-F FACTOR RSBW"/>
    <property type="match status" value="1"/>
</dbReference>